<dbReference type="EMBL" id="CM037152">
    <property type="protein sequence ID" value="KAH7836129.1"/>
    <property type="molecule type" value="Genomic_DNA"/>
</dbReference>
<gene>
    <name evidence="1" type="ORF">Vadar_032970</name>
</gene>
<keyword evidence="2" id="KW-1185">Reference proteome</keyword>
<evidence type="ECO:0000313" key="1">
    <source>
        <dbReference type="EMBL" id="KAH7836129.1"/>
    </source>
</evidence>
<accession>A0ACB7X6B7</accession>
<dbReference type="Proteomes" id="UP000828048">
    <property type="component" value="Chromosome 2"/>
</dbReference>
<organism evidence="1 2">
    <name type="scientific">Vaccinium darrowii</name>
    <dbReference type="NCBI Taxonomy" id="229202"/>
    <lineage>
        <taxon>Eukaryota</taxon>
        <taxon>Viridiplantae</taxon>
        <taxon>Streptophyta</taxon>
        <taxon>Embryophyta</taxon>
        <taxon>Tracheophyta</taxon>
        <taxon>Spermatophyta</taxon>
        <taxon>Magnoliopsida</taxon>
        <taxon>eudicotyledons</taxon>
        <taxon>Gunneridae</taxon>
        <taxon>Pentapetalae</taxon>
        <taxon>asterids</taxon>
        <taxon>Ericales</taxon>
        <taxon>Ericaceae</taxon>
        <taxon>Vaccinioideae</taxon>
        <taxon>Vaccinieae</taxon>
        <taxon>Vaccinium</taxon>
    </lineage>
</organism>
<evidence type="ECO:0000313" key="2">
    <source>
        <dbReference type="Proteomes" id="UP000828048"/>
    </source>
</evidence>
<protein>
    <submittedName>
        <fullName evidence="1">Uncharacterized protein</fullName>
    </submittedName>
</protein>
<sequence>MDEAQEAHNREAFQQAVVNTLERRLFYVPSFKIYRGVAAVKSNILHPKMFCSFKFNSRFIQGTEYHSIVRSTITGLQSCWPLLREELANTPGNWTQKRQLIGHEKAGDAGNLASGNMYDAKSYANEKGRSSQVLDDLFVIFELMTFFVVLW</sequence>
<name>A0ACB7X6B7_9ERIC</name>
<comment type="caution">
    <text evidence="1">The sequence shown here is derived from an EMBL/GenBank/DDBJ whole genome shotgun (WGS) entry which is preliminary data.</text>
</comment>
<proteinExistence type="predicted"/>
<reference evidence="1 2" key="1">
    <citation type="journal article" date="2021" name="Hortic Res">
        <title>High-quality reference genome and annotation aids understanding of berry development for evergreen blueberry (Vaccinium darrowii).</title>
        <authorList>
            <person name="Yu J."/>
            <person name="Hulse-Kemp A.M."/>
            <person name="Babiker E."/>
            <person name="Staton M."/>
        </authorList>
    </citation>
    <scope>NUCLEOTIDE SEQUENCE [LARGE SCALE GENOMIC DNA]</scope>
    <source>
        <strain evidence="2">cv. NJ 8807/NJ 8810</strain>
        <tissue evidence="1">Young leaf</tissue>
    </source>
</reference>